<dbReference type="NCBIfam" id="TIGR03177">
    <property type="entry name" value="pilus_cpaB"/>
    <property type="match status" value="1"/>
</dbReference>
<keyword evidence="3" id="KW-1185">Reference proteome</keyword>
<feature type="domain" description="SAF" evidence="1">
    <location>
        <begin position="43"/>
        <end position="109"/>
    </location>
</feature>
<comment type="caution">
    <text evidence="2">The sequence shown here is derived from an EMBL/GenBank/DDBJ whole genome shotgun (WGS) entry which is preliminary data.</text>
</comment>
<dbReference type="Proteomes" id="UP000274661">
    <property type="component" value="Unassembled WGS sequence"/>
</dbReference>
<dbReference type="InterPro" id="IPR017592">
    <property type="entry name" value="Pilus_assmbl_Flp-typ_CpaB"/>
</dbReference>
<dbReference type="OrthoDB" id="163768at2"/>
<dbReference type="CDD" id="cd11614">
    <property type="entry name" value="SAF_CpaB_FlgA_like"/>
    <property type="match status" value="1"/>
</dbReference>
<organism evidence="2 3">
    <name type="scientific">Sphingomonas ginkgonis</name>
    <dbReference type="NCBI Taxonomy" id="2315330"/>
    <lineage>
        <taxon>Bacteria</taxon>
        <taxon>Pseudomonadati</taxon>
        <taxon>Pseudomonadota</taxon>
        <taxon>Alphaproteobacteria</taxon>
        <taxon>Sphingomonadales</taxon>
        <taxon>Sphingomonadaceae</taxon>
        <taxon>Sphingomonas</taxon>
    </lineage>
</organism>
<dbReference type="Pfam" id="PF08666">
    <property type="entry name" value="SAF"/>
    <property type="match status" value="1"/>
</dbReference>
<protein>
    <submittedName>
        <fullName evidence="2">Flp pilus assembly protein CpaB</fullName>
    </submittedName>
</protein>
<proteinExistence type="predicted"/>
<sequence>MLRRQSLLALGVAVVLGLVAVYLANTFIAASARQSASAPLGTAKVAVAGVPLDYGSPVTPDKVRFVDFPTASIPPGSFATAASLMPGGKARVALRPMAINEPILASKVSGQGQGASLAALLPDGKRAAAVRINDVSGVAGFVQPNDSVDVLITRQNQGVTAQQVTDVLLQNVRVIAIDQTAKDDNGQPKVGRTATLEVTPVDAQKLALGEQVGGLSLVLRKPGADQDIPGVQTVSLADLRYGLYGPPAQARAIARPLRPRPAAAPRRTVVIRPAAAPREAPTPIQTGSNVQVYRGTTGTQYQVGDYER</sequence>
<dbReference type="Pfam" id="PF16976">
    <property type="entry name" value="RcpC"/>
    <property type="match status" value="1"/>
</dbReference>
<dbReference type="InterPro" id="IPR013974">
    <property type="entry name" value="SAF"/>
</dbReference>
<reference evidence="2 3" key="1">
    <citation type="submission" date="2018-12" db="EMBL/GenBank/DDBJ databases">
        <title>Sphingomonas sp. HMF7854 Genome sequencing and assembly.</title>
        <authorList>
            <person name="Cha I."/>
            <person name="Kang H."/>
            <person name="Kim H."/>
            <person name="Kang J."/>
            <person name="Joh K."/>
        </authorList>
    </citation>
    <scope>NUCLEOTIDE SEQUENCE [LARGE SCALE GENOMIC DNA]</scope>
    <source>
        <strain evidence="2 3">HMF7854</strain>
    </source>
</reference>
<dbReference type="AlphaFoldDB" id="A0A3R9Z4N9"/>
<dbReference type="RefSeq" id="WP_126717538.1">
    <property type="nucleotide sequence ID" value="NZ_RWJF01000001.1"/>
</dbReference>
<accession>A0A3R9Z4N9</accession>
<evidence type="ECO:0000313" key="3">
    <source>
        <dbReference type="Proteomes" id="UP000274661"/>
    </source>
</evidence>
<name>A0A3R9Z4N9_9SPHN</name>
<dbReference type="InterPro" id="IPR031571">
    <property type="entry name" value="RcpC_dom"/>
</dbReference>
<gene>
    <name evidence="2" type="primary">cpaB</name>
    <name evidence="2" type="ORF">HMF7854_01805</name>
</gene>
<dbReference type="EMBL" id="RWJF01000001">
    <property type="protein sequence ID" value="RST29699.1"/>
    <property type="molecule type" value="Genomic_DNA"/>
</dbReference>
<evidence type="ECO:0000313" key="2">
    <source>
        <dbReference type="EMBL" id="RST29699.1"/>
    </source>
</evidence>
<evidence type="ECO:0000259" key="1">
    <source>
        <dbReference type="SMART" id="SM00858"/>
    </source>
</evidence>
<dbReference type="SMART" id="SM00858">
    <property type="entry name" value="SAF"/>
    <property type="match status" value="1"/>
</dbReference>